<keyword evidence="3" id="KW-1185">Reference proteome</keyword>
<evidence type="ECO:0000313" key="2">
    <source>
        <dbReference type="EMBL" id="PMD46236.1"/>
    </source>
</evidence>
<dbReference type="AlphaFoldDB" id="A0A2J6S657"/>
<feature type="compositionally biased region" description="Polar residues" evidence="1">
    <location>
        <begin position="20"/>
        <end position="29"/>
    </location>
</feature>
<gene>
    <name evidence="2" type="ORF">L207DRAFT_507158</name>
</gene>
<feature type="compositionally biased region" description="Basic and acidic residues" evidence="1">
    <location>
        <begin position="136"/>
        <end position="150"/>
    </location>
</feature>
<feature type="region of interest" description="Disordered" evidence="1">
    <location>
        <begin position="1"/>
        <end position="239"/>
    </location>
</feature>
<reference evidence="2 3" key="1">
    <citation type="submission" date="2016-04" db="EMBL/GenBank/DDBJ databases">
        <title>A degradative enzymes factory behind the ericoid mycorrhizal symbiosis.</title>
        <authorList>
            <consortium name="DOE Joint Genome Institute"/>
            <person name="Martino E."/>
            <person name="Morin E."/>
            <person name="Grelet G."/>
            <person name="Kuo A."/>
            <person name="Kohler A."/>
            <person name="Daghino S."/>
            <person name="Barry K."/>
            <person name="Choi C."/>
            <person name="Cichocki N."/>
            <person name="Clum A."/>
            <person name="Copeland A."/>
            <person name="Hainaut M."/>
            <person name="Haridas S."/>
            <person name="Labutti K."/>
            <person name="Lindquist E."/>
            <person name="Lipzen A."/>
            <person name="Khouja H.-R."/>
            <person name="Murat C."/>
            <person name="Ohm R."/>
            <person name="Olson A."/>
            <person name="Spatafora J."/>
            <person name="Veneault-Fourrey C."/>
            <person name="Henrissat B."/>
            <person name="Grigoriev I."/>
            <person name="Martin F."/>
            <person name="Perotto S."/>
        </authorList>
    </citation>
    <scope>NUCLEOTIDE SEQUENCE [LARGE SCALE GENOMIC DNA]</scope>
    <source>
        <strain evidence="2 3">F</strain>
    </source>
</reference>
<feature type="compositionally biased region" description="Polar residues" evidence="1">
    <location>
        <begin position="185"/>
        <end position="201"/>
    </location>
</feature>
<feature type="compositionally biased region" description="Polar residues" evidence="1">
    <location>
        <begin position="43"/>
        <end position="73"/>
    </location>
</feature>
<dbReference type="Proteomes" id="UP000235786">
    <property type="component" value="Unassembled WGS sequence"/>
</dbReference>
<sequence length="239" mass="26451">MSRFRGSYPKAPPHAHPLQQGGQYFQNSRASERPFQPAHSILSHPSQELPTRSSQTYSNSQRPRESNGATNYQKPRVTSKPSISKPSATITDYHQLHPFLQQASYDRRPFQPTSTSQRLERPSRNVPKLNTSTISHEVRRSPDTLYRPESRSPLPAYCAHPPQALKQSFGGRASNIHASEPASPFDSTKASQTSRRTSMASAHQKPHEPDVNGVSPPSSGASTPVGENADWALCHPRSL</sequence>
<protein>
    <submittedName>
        <fullName evidence="2">Uncharacterized protein</fullName>
    </submittedName>
</protein>
<evidence type="ECO:0000256" key="1">
    <source>
        <dbReference type="SAM" id="MobiDB-lite"/>
    </source>
</evidence>
<organism evidence="2 3">
    <name type="scientific">Hyaloscypha variabilis (strain UAMH 11265 / GT02V1 / F)</name>
    <name type="common">Meliniomyces variabilis</name>
    <dbReference type="NCBI Taxonomy" id="1149755"/>
    <lineage>
        <taxon>Eukaryota</taxon>
        <taxon>Fungi</taxon>
        <taxon>Dikarya</taxon>
        <taxon>Ascomycota</taxon>
        <taxon>Pezizomycotina</taxon>
        <taxon>Leotiomycetes</taxon>
        <taxon>Helotiales</taxon>
        <taxon>Hyaloscyphaceae</taxon>
        <taxon>Hyaloscypha</taxon>
        <taxon>Hyaloscypha variabilis</taxon>
    </lineage>
</organism>
<dbReference type="OrthoDB" id="10633975at2759"/>
<feature type="compositionally biased region" description="Polar residues" evidence="1">
    <location>
        <begin position="79"/>
        <end position="92"/>
    </location>
</feature>
<name>A0A2J6S657_HYAVF</name>
<evidence type="ECO:0000313" key="3">
    <source>
        <dbReference type="Proteomes" id="UP000235786"/>
    </source>
</evidence>
<accession>A0A2J6S657</accession>
<proteinExistence type="predicted"/>
<dbReference type="EMBL" id="KZ613939">
    <property type="protein sequence ID" value="PMD46236.1"/>
    <property type="molecule type" value="Genomic_DNA"/>
</dbReference>